<evidence type="ECO:0000256" key="1">
    <source>
        <dbReference type="SAM" id="Phobius"/>
    </source>
</evidence>
<name>A0A517NR38_9BACT</name>
<reference evidence="2 3" key="1">
    <citation type="submission" date="2019-02" db="EMBL/GenBank/DDBJ databases">
        <title>Deep-cultivation of Planctomycetes and their phenomic and genomic characterization uncovers novel biology.</title>
        <authorList>
            <person name="Wiegand S."/>
            <person name="Jogler M."/>
            <person name="Boedeker C."/>
            <person name="Pinto D."/>
            <person name="Vollmers J."/>
            <person name="Rivas-Marin E."/>
            <person name="Kohn T."/>
            <person name="Peeters S.H."/>
            <person name="Heuer A."/>
            <person name="Rast P."/>
            <person name="Oberbeckmann S."/>
            <person name="Bunk B."/>
            <person name="Jeske O."/>
            <person name="Meyerdierks A."/>
            <person name="Storesund J.E."/>
            <person name="Kallscheuer N."/>
            <person name="Luecker S."/>
            <person name="Lage O.M."/>
            <person name="Pohl T."/>
            <person name="Merkel B.J."/>
            <person name="Hornburger P."/>
            <person name="Mueller R.-W."/>
            <person name="Bruemmer F."/>
            <person name="Labrenz M."/>
            <person name="Spormann A.M."/>
            <person name="Op den Camp H."/>
            <person name="Overmann J."/>
            <person name="Amann R."/>
            <person name="Jetten M.S.M."/>
            <person name="Mascher T."/>
            <person name="Medema M.H."/>
            <person name="Devos D.P."/>
            <person name="Kaster A.-K."/>
            <person name="Ovreas L."/>
            <person name="Rohde M."/>
            <person name="Galperin M.Y."/>
            <person name="Jogler C."/>
        </authorList>
    </citation>
    <scope>NUCLEOTIDE SEQUENCE [LARGE SCALE GENOMIC DNA]</scope>
    <source>
        <strain evidence="2 3">K23_9</strain>
    </source>
</reference>
<keyword evidence="1" id="KW-0812">Transmembrane</keyword>
<keyword evidence="3" id="KW-1185">Reference proteome</keyword>
<dbReference type="Gene3D" id="1.25.10.10">
    <property type="entry name" value="Leucine-rich Repeat Variant"/>
    <property type="match status" value="1"/>
</dbReference>
<sequence>MNKRDLSDLPNPFAPDSARRWEKPRLVSAAKVFAVTVVALVVLLVVTSRGPGWLANRLSKGFDSLDSQQKQSRLVQLSQLGLPGIEPLMAGLADPDSEVSDATIALIRDLQAQWTTMPRAESAPRQLALVNAVGKSANRLPEEQQGWAADLLNQTIVECVDETDHASRQIFEAANNALASLSHAGRNATQAFDDSKSVSMKMPSGVPQPLPLSVASDGQSWTDWPPQRPTVLQPETVAAESMMAEQDELSFPSISITDVRSRESAITMPVAASMSVAPATVAETPMASIPVAQEPVTQKPVAQEPVAQASLSLPTAIAAGAIAQPERQIQPEPMPESGVRLTSAETLGGDPIVAQSGFVQPADQTLAIESASEQVAAEQVAGERATIGNWNSIDTVSIIKVLGSPQEVVRQQAKAELLHRGFSDTELSVAVAIATSDAAYRVELIRQLVDQQTIDARPWLLLMLQDNTREVKLAAVDALGRMLDPQVRKELRLRLIDEPDQKIVLKIRRILNLR</sequence>
<dbReference type="EMBL" id="CP036526">
    <property type="protein sequence ID" value="QDT09582.1"/>
    <property type="molecule type" value="Genomic_DNA"/>
</dbReference>
<keyword evidence="1" id="KW-0472">Membrane</keyword>
<dbReference type="OrthoDB" id="281574at2"/>
<dbReference type="AlphaFoldDB" id="A0A517NR38"/>
<evidence type="ECO:0008006" key="4">
    <source>
        <dbReference type="Google" id="ProtNLM"/>
    </source>
</evidence>
<accession>A0A517NR38</accession>
<evidence type="ECO:0000313" key="3">
    <source>
        <dbReference type="Proteomes" id="UP000319817"/>
    </source>
</evidence>
<evidence type="ECO:0000313" key="2">
    <source>
        <dbReference type="EMBL" id="QDT09582.1"/>
    </source>
</evidence>
<organism evidence="2 3">
    <name type="scientific">Stieleria marina</name>
    <dbReference type="NCBI Taxonomy" id="1930275"/>
    <lineage>
        <taxon>Bacteria</taxon>
        <taxon>Pseudomonadati</taxon>
        <taxon>Planctomycetota</taxon>
        <taxon>Planctomycetia</taxon>
        <taxon>Pirellulales</taxon>
        <taxon>Pirellulaceae</taxon>
        <taxon>Stieleria</taxon>
    </lineage>
</organism>
<keyword evidence="1" id="KW-1133">Transmembrane helix</keyword>
<feature type="transmembrane region" description="Helical" evidence="1">
    <location>
        <begin position="26"/>
        <end position="46"/>
    </location>
</feature>
<dbReference type="InterPro" id="IPR016024">
    <property type="entry name" value="ARM-type_fold"/>
</dbReference>
<dbReference type="SUPFAM" id="SSF48371">
    <property type="entry name" value="ARM repeat"/>
    <property type="match status" value="1"/>
</dbReference>
<protein>
    <recommendedName>
        <fullName evidence="4">HEAT repeat protein</fullName>
    </recommendedName>
</protein>
<proteinExistence type="predicted"/>
<dbReference type="RefSeq" id="WP_145417120.1">
    <property type="nucleotide sequence ID" value="NZ_CP036526.1"/>
</dbReference>
<dbReference type="Proteomes" id="UP000319817">
    <property type="component" value="Chromosome"/>
</dbReference>
<gene>
    <name evidence="2" type="ORF">K239x_15280</name>
</gene>
<dbReference type="InterPro" id="IPR011989">
    <property type="entry name" value="ARM-like"/>
</dbReference>